<evidence type="ECO:0000313" key="1">
    <source>
        <dbReference type="EMBL" id="CAG7610716.1"/>
    </source>
</evidence>
<sequence length="87" mass="10277">MGLHNAMETIVLEIYEEFEKQYKLACVCNQCKEDIWALVLNRIPPRYASTQKGELFVKGLYLNQQLRSDVMRELMRASLIVEHNQHH</sequence>
<dbReference type="Proteomes" id="UP000693672">
    <property type="component" value="Unassembled WGS sequence"/>
</dbReference>
<reference evidence="1" key="1">
    <citation type="submission" date="2021-06" db="EMBL/GenBank/DDBJ databases">
        <authorList>
            <person name="Criscuolo A."/>
        </authorList>
    </citation>
    <scope>NUCLEOTIDE SEQUENCE</scope>
    <source>
        <strain evidence="1">CIP111600</strain>
    </source>
</reference>
<dbReference type="InterPro" id="IPR019657">
    <property type="entry name" value="ComFB"/>
</dbReference>
<dbReference type="RefSeq" id="WP_218091093.1">
    <property type="nucleotide sequence ID" value="NZ_CAJVAS010000004.1"/>
</dbReference>
<proteinExistence type="predicted"/>
<keyword evidence="2" id="KW-1185">Reference proteome</keyword>
<name>A0A916NVR3_9BACL</name>
<evidence type="ECO:0008006" key="3">
    <source>
        <dbReference type="Google" id="ProtNLM"/>
    </source>
</evidence>
<dbReference type="Pfam" id="PF10719">
    <property type="entry name" value="ComFB"/>
    <property type="match status" value="1"/>
</dbReference>
<dbReference type="EMBL" id="CAJVAS010000004">
    <property type="protein sequence ID" value="CAG7610716.1"/>
    <property type="molecule type" value="Genomic_DNA"/>
</dbReference>
<evidence type="ECO:0000313" key="2">
    <source>
        <dbReference type="Proteomes" id="UP000693672"/>
    </source>
</evidence>
<gene>
    <name evidence="1" type="ORF">PAESOLCIP111_01277</name>
</gene>
<accession>A0A916NVR3</accession>
<comment type="caution">
    <text evidence="1">The sequence shown here is derived from an EMBL/GenBank/DDBJ whole genome shotgun (WGS) entry which is preliminary data.</text>
</comment>
<protein>
    <recommendedName>
        <fullName evidence="3">Competence protein ComFB</fullName>
    </recommendedName>
</protein>
<organism evidence="1 2">
    <name type="scientific">Paenibacillus solanacearum</name>
    <dbReference type="NCBI Taxonomy" id="2048548"/>
    <lineage>
        <taxon>Bacteria</taxon>
        <taxon>Bacillati</taxon>
        <taxon>Bacillota</taxon>
        <taxon>Bacilli</taxon>
        <taxon>Bacillales</taxon>
        <taxon>Paenibacillaceae</taxon>
        <taxon>Paenibacillus</taxon>
    </lineage>
</organism>
<dbReference type="AlphaFoldDB" id="A0A916NVR3"/>